<gene>
    <name evidence="1" type="ORF">M409DRAFT_21563</name>
</gene>
<dbReference type="EMBL" id="ML993591">
    <property type="protein sequence ID" value="KAF2168116.1"/>
    <property type="molecule type" value="Genomic_DNA"/>
</dbReference>
<name>A0A6A6CRK2_ZASCE</name>
<organism evidence="1 2">
    <name type="scientific">Zasmidium cellare ATCC 36951</name>
    <dbReference type="NCBI Taxonomy" id="1080233"/>
    <lineage>
        <taxon>Eukaryota</taxon>
        <taxon>Fungi</taxon>
        <taxon>Dikarya</taxon>
        <taxon>Ascomycota</taxon>
        <taxon>Pezizomycotina</taxon>
        <taxon>Dothideomycetes</taxon>
        <taxon>Dothideomycetidae</taxon>
        <taxon>Mycosphaerellales</taxon>
        <taxon>Mycosphaerellaceae</taxon>
        <taxon>Zasmidium</taxon>
    </lineage>
</organism>
<dbReference type="AlphaFoldDB" id="A0A6A6CRK2"/>
<dbReference type="Proteomes" id="UP000799537">
    <property type="component" value="Unassembled WGS sequence"/>
</dbReference>
<evidence type="ECO:0000313" key="2">
    <source>
        <dbReference type="Proteomes" id="UP000799537"/>
    </source>
</evidence>
<proteinExistence type="predicted"/>
<dbReference type="GeneID" id="54559187"/>
<accession>A0A6A6CRK2</accession>
<keyword evidence="2" id="KW-1185">Reference proteome</keyword>
<evidence type="ECO:0000313" key="1">
    <source>
        <dbReference type="EMBL" id="KAF2168116.1"/>
    </source>
</evidence>
<reference evidence="1" key="1">
    <citation type="journal article" date="2020" name="Stud. Mycol.">
        <title>101 Dothideomycetes genomes: a test case for predicting lifestyles and emergence of pathogens.</title>
        <authorList>
            <person name="Haridas S."/>
            <person name="Albert R."/>
            <person name="Binder M."/>
            <person name="Bloem J."/>
            <person name="Labutti K."/>
            <person name="Salamov A."/>
            <person name="Andreopoulos B."/>
            <person name="Baker S."/>
            <person name="Barry K."/>
            <person name="Bills G."/>
            <person name="Bluhm B."/>
            <person name="Cannon C."/>
            <person name="Castanera R."/>
            <person name="Culley D."/>
            <person name="Daum C."/>
            <person name="Ezra D."/>
            <person name="Gonzalez J."/>
            <person name="Henrissat B."/>
            <person name="Kuo A."/>
            <person name="Liang C."/>
            <person name="Lipzen A."/>
            <person name="Lutzoni F."/>
            <person name="Magnuson J."/>
            <person name="Mondo S."/>
            <person name="Nolan M."/>
            <person name="Ohm R."/>
            <person name="Pangilinan J."/>
            <person name="Park H.-J."/>
            <person name="Ramirez L."/>
            <person name="Alfaro M."/>
            <person name="Sun H."/>
            <person name="Tritt A."/>
            <person name="Yoshinaga Y."/>
            <person name="Zwiers L.-H."/>
            <person name="Turgeon B."/>
            <person name="Goodwin S."/>
            <person name="Spatafora J."/>
            <person name="Crous P."/>
            <person name="Grigoriev I."/>
        </authorList>
    </citation>
    <scope>NUCLEOTIDE SEQUENCE</scope>
    <source>
        <strain evidence="1">ATCC 36951</strain>
    </source>
</reference>
<dbReference type="OrthoDB" id="3650611at2759"/>
<protein>
    <submittedName>
        <fullName evidence="1">Uncharacterized protein</fullName>
    </submittedName>
</protein>
<sequence>MIKFKSKLKQHVAEDWGNLRTGMPFLPTYCFNKYDSAEHGLGLTKWPHKGIDIALRCVSHCKADGKLKNISFRRDSWLVIHEEDTMDDIRDLLDGENNTRETEDAIKIDSARLFTGEHIDQWELELLGMPQRGSAKLYRFTDGQISQFLDASPLTRPKERKVFMEAHVVPNSP</sequence>
<dbReference type="RefSeq" id="XP_033669005.1">
    <property type="nucleotide sequence ID" value="XM_033805915.1"/>
</dbReference>